<evidence type="ECO:0000313" key="2">
    <source>
        <dbReference type="Proteomes" id="UP001239215"/>
    </source>
</evidence>
<reference evidence="1" key="1">
    <citation type="submission" date="2023-07" db="EMBL/GenBank/DDBJ databases">
        <title>Functional and genomic diversity of the sorghum phyllosphere microbiome.</title>
        <authorList>
            <person name="Shade A."/>
        </authorList>
    </citation>
    <scope>NUCLEOTIDE SEQUENCE</scope>
    <source>
        <strain evidence="1">SORGH_AS_1067</strain>
    </source>
</reference>
<evidence type="ECO:0008006" key="3">
    <source>
        <dbReference type="Google" id="ProtNLM"/>
    </source>
</evidence>
<accession>A0AAJ1TV66</accession>
<proteinExistence type="predicted"/>
<gene>
    <name evidence="1" type="ORF">QE405_000149</name>
</gene>
<sequence length="338" mass="36486">MNAVLPGPDAMSDYERKRWEELEKHWERRAQARRKLVPAPVRDAAGKGARATKGAAARAGRAIADKTPEGVRDFAGGAVDAALLPTVRNLVTLLELLNSWVVELTDPEKVLEHHRAQGRNVQRLEDLRALDLEELEELTKDMALRWATIGAGEGAALGSLAMVPVPVVGSVAAIGLDLLAMQALTGAIATRVCYAYGYDAADPEVRHMIDRMVARAYRDQAVKVGSVKKASAAFDAAKGRVNWSQKLREDHRLMAAVEKLLKSAGDGKRVPVKNARMGMPVISVLAGAATNSHVLGDTVRQARHYGATVMLSEKYGLPLPPNLHHVADDPQEDGEADA</sequence>
<dbReference type="AlphaFoldDB" id="A0AAJ1TV66"/>
<dbReference type="Proteomes" id="UP001239215">
    <property type="component" value="Unassembled WGS sequence"/>
</dbReference>
<name>A0AAJ1TV66_9ACTN</name>
<protein>
    <recommendedName>
        <fullName evidence="3">EcsC family protein</fullName>
    </recommendedName>
</protein>
<organism evidence="1 2">
    <name type="scientific">Nocardioides zeae</name>
    <dbReference type="NCBI Taxonomy" id="1457234"/>
    <lineage>
        <taxon>Bacteria</taxon>
        <taxon>Bacillati</taxon>
        <taxon>Actinomycetota</taxon>
        <taxon>Actinomycetes</taxon>
        <taxon>Propionibacteriales</taxon>
        <taxon>Nocardioidaceae</taxon>
        <taxon>Nocardioides</taxon>
    </lineage>
</organism>
<dbReference type="RefSeq" id="WP_307198319.1">
    <property type="nucleotide sequence ID" value="NZ_JAUTAN010000001.1"/>
</dbReference>
<dbReference type="EMBL" id="JAUTAN010000001">
    <property type="protein sequence ID" value="MDQ1102865.1"/>
    <property type="molecule type" value="Genomic_DNA"/>
</dbReference>
<comment type="caution">
    <text evidence="1">The sequence shown here is derived from an EMBL/GenBank/DDBJ whole genome shotgun (WGS) entry which is preliminary data.</text>
</comment>
<evidence type="ECO:0000313" key="1">
    <source>
        <dbReference type="EMBL" id="MDQ1102865.1"/>
    </source>
</evidence>